<accession>A0A137SBP6</accession>
<dbReference type="Proteomes" id="UP000070282">
    <property type="component" value="Unassembled WGS sequence"/>
</dbReference>
<dbReference type="Pfam" id="PF13672">
    <property type="entry name" value="PP2C_2"/>
    <property type="match status" value="1"/>
</dbReference>
<dbReference type="AlphaFoldDB" id="A0A137SBP6"/>
<dbReference type="Gene3D" id="3.60.40.10">
    <property type="entry name" value="PPM-type phosphatase domain"/>
    <property type="match status" value="1"/>
</dbReference>
<name>A0A137SBP6_9GAMM</name>
<reference evidence="3" key="1">
    <citation type="submission" date="2015-12" db="EMBL/GenBank/DDBJ databases">
        <authorList>
            <person name="Lima A."/>
            <person name="Farahani Zayas N."/>
            <person name="Castro Da Silva M.A."/>
            <person name="Cabral A."/>
            <person name="Pessatti M.L."/>
        </authorList>
    </citation>
    <scope>NUCLEOTIDE SEQUENCE [LARGE SCALE GENOMIC DNA]</scope>
    <source>
        <strain evidence="3">LAMA 842</strain>
    </source>
</reference>
<protein>
    <recommendedName>
        <fullName evidence="1">PPM-type phosphatase domain-containing protein</fullName>
    </recommendedName>
</protein>
<dbReference type="PATRIC" id="fig|1306954.6.peg.4105"/>
<dbReference type="InterPro" id="IPR001932">
    <property type="entry name" value="PPM-type_phosphatase-like_dom"/>
</dbReference>
<evidence type="ECO:0000313" key="3">
    <source>
        <dbReference type="Proteomes" id="UP000070282"/>
    </source>
</evidence>
<feature type="domain" description="PPM-type phosphatase" evidence="1">
    <location>
        <begin position="11"/>
        <end position="206"/>
    </location>
</feature>
<proteinExistence type="predicted"/>
<keyword evidence="3" id="KW-1185">Reference proteome</keyword>
<gene>
    <name evidence="2" type="ORF">J122_2137</name>
</gene>
<comment type="caution">
    <text evidence="2">The sequence shown here is derived from an EMBL/GenBank/DDBJ whole genome shotgun (WGS) entry which is preliminary data.</text>
</comment>
<dbReference type="EMBL" id="LOCO01000009">
    <property type="protein sequence ID" value="KXO09856.1"/>
    <property type="molecule type" value="Genomic_DNA"/>
</dbReference>
<dbReference type="SUPFAM" id="SSF81606">
    <property type="entry name" value="PP2C-like"/>
    <property type="match status" value="1"/>
</dbReference>
<organism evidence="2 3">
    <name type="scientific">Marinobacter excellens LAMA 842</name>
    <dbReference type="NCBI Taxonomy" id="1306954"/>
    <lineage>
        <taxon>Bacteria</taxon>
        <taxon>Pseudomonadati</taxon>
        <taxon>Pseudomonadota</taxon>
        <taxon>Gammaproteobacteria</taxon>
        <taxon>Pseudomonadales</taxon>
        <taxon>Marinobacteraceae</taxon>
        <taxon>Marinobacter</taxon>
    </lineage>
</organism>
<dbReference type="RefSeq" id="WP_061332211.1">
    <property type="nucleotide sequence ID" value="NZ_LOCO01000009.1"/>
</dbReference>
<dbReference type="InterPro" id="IPR036457">
    <property type="entry name" value="PPM-type-like_dom_sf"/>
</dbReference>
<evidence type="ECO:0000313" key="2">
    <source>
        <dbReference type="EMBL" id="KXO09856.1"/>
    </source>
</evidence>
<sequence length="245" mass="26771">MAFQFGGASATGRSHLDRGKACEDAYHIVEDNGGIVACVCDGAGSAAQSAEGAASLALNVSMALGGEIGQLHQASAVLALQDAIEDTRRELQRKGPLFDFHSTLCGIAMSKDQCLVFHLGDGVVMGVNPDDWSDFVVSEPENGEFAETTYFFTLPEWRESLRVFCAPRKYRTWFLMSDGTASFAVKTLPWRPTPNFLVPVHNYLSSLQDTEARNKAILNTLQSVQADRITADDKTLVWVNAQYQN</sequence>
<evidence type="ECO:0000259" key="1">
    <source>
        <dbReference type="Pfam" id="PF13672"/>
    </source>
</evidence>